<protein>
    <submittedName>
        <fullName evidence="9">TonB-dependent receptor</fullName>
    </submittedName>
</protein>
<dbReference type="OrthoDB" id="5476657at2"/>
<comment type="similarity">
    <text evidence="2 5">Belongs to the TonB-dependent receptor family.</text>
</comment>
<gene>
    <name evidence="9" type="ORF">SAMN05216552_10402</name>
</gene>
<keyword evidence="4" id="KW-0998">Cell outer membrane</keyword>
<dbReference type="AlphaFoldDB" id="A0A1I7LVN2"/>
<dbReference type="Gene3D" id="2.40.170.20">
    <property type="entry name" value="TonB-dependent receptor, beta-barrel domain"/>
    <property type="match status" value="1"/>
</dbReference>
<sequence length="1056" mass="116319">MRTIGTMIKRKPVRMTALALAAAQLAALYGGAAQAQTAPSGAPSKEQEPVAVVVTGQRAAMQSAAKLKQNAEEVIDGVVAEEAGKLPDKSITEVLQRVVGVTMDRNRSRGDPEHFSVEGSGISVRGLTWGSSTLNGRESFSAGYPGRELSWGDIPSELMAAVVVHKNPPAELIEGGVSGQVDLRTALPFDYKGDKFAASTYVNYTELGKQTSPALSGLVSKRWENDFGQWGALLNLSGNQNNNHNDTVQVDAYFPRTDIPGHIGQTVWVPKSASWRTNLSETNRAGVYAALQWKKGGASSALTYFHSGYKETGTENALYTGVEDSYKSTLINPVFDSRGILQSARYTYPLGGRGANNFVDGGLGFNSNQTYNDRRSQTREIAWNAKWTIDERWSLQNDLQWVHATSKSTNVNMTLATFVPSMNIDLSKNIGEITFDDKAKEFLRNPANYYLEMFGPGKEKADADLYAWKTDLRFKFDHPVMRDVRFGVRATKRTANRVTGSGSEWYSISKPWEVRNTSTPGQPAATTDEPTWASRANFTYLSDPRVAALVPTSLYTFENFFNGKIPNPGALVAPSLAAVKDYPNAYAAAANPIMKIQCEQGNAQSGTNNDCSNLPDPWKPLVFDGDPSKTSRQSETTEAAYLMTRFGFDDLRFPIEGSAGVRMVHTDTKARGYTVFLPTYSSTSQPSVPRFGQINEPIVEGRSSVDLLPSLNLKMELTPQLQTRFAFAKSMYRPSFGDLNEYVKLEQQVIFAPSGGAVQTVNYKGENKGNVHLKPTKATSFDATLEWYPGHGSSLTAALFHKDVTDIIMRSAYTRDYNDLAGNAQTFMITAPDNAADGKVTGLELAGQTYFNNVPGLAEVLPEWAKGFGVSANYTYIKSKQTLHHPFNLKYCPAANSFNNSSLNLLGCDTNGMPFTDMPLQYLSKNAYNLMFMYDRGPMSMRLAYSWRSRFLQGVSVNGTQGQDATSADPTRATVVDGKTVYPRDVGWGLPTWQEAAGQLDFGFDYRFNDHVQVSFNASNILDTVVKQTQQQGIGNMMRSWFEPGRSYRLALRYTY</sequence>
<feature type="domain" description="TonB-dependent receptor-like beta-barrel" evidence="7">
    <location>
        <begin position="610"/>
        <end position="1021"/>
    </location>
</feature>
<evidence type="ECO:0000256" key="5">
    <source>
        <dbReference type="RuleBase" id="RU003357"/>
    </source>
</evidence>
<evidence type="ECO:0000259" key="8">
    <source>
        <dbReference type="Pfam" id="PF07715"/>
    </source>
</evidence>
<dbReference type="PANTHER" id="PTHR40980:SF3">
    <property type="entry name" value="TONB-DEPENDENT RECEPTOR-LIKE BETA-BARREL DOMAIN-CONTAINING PROTEIN"/>
    <property type="match status" value="1"/>
</dbReference>
<dbReference type="STRING" id="1035707.SAMN05216552_10402"/>
<dbReference type="EMBL" id="FPBO01000040">
    <property type="protein sequence ID" value="SFV13764.1"/>
    <property type="molecule type" value="Genomic_DNA"/>
</dbReference>
<dbReference type="InterPro" id="IPR010104">
    <property type="entry name" value="TonB_rcpt_bac"/>
</dbReference>
<organism evidence="9 10">
    <name type="scientific">Pseudoduganella namucuonensis</name>
    <dbReference type="NCBI Taxonomy" id="1035707"/>
    <lineage>
        <taxon>Bacteria</taxon>
        <taxon>Pseudomonadati</taxon>
        <taxon>Pseudomonadota</taxon>
        <taxon>Betaproteobacteria</taxon>
        <taxon>Burkholderiales</taxon>
        <taxon>Oxalobacteraceae</taxon>
        <taxon>Telluria group</taxon>
        <taxon>Pseudoduganella</taxon>
    </lineage>
</organism>
<dbReference type="NCBIfam" id="TIGR01782">
    <property type="entry name" value="TonB-Xanth-Caul"/>
    <property type="match status" value="1"/>
</dbReference>
<evidence type="ECO:0000256" key="3">
    <source>
        <dbReference type="ARBA" id="ARBA00023136"/>
    </source>
</evidence>
<evidence type="ECO:0000256" key="6">
    <source>
        <dbReference type="SAM" id="SignalP"/>
    </source>
</evidence>
<dbReference type="InterPro" id="IPR000531">
    <property type="entry name" value="Beta-barrel_TonB"/>
</dbReference>
<dbReference type="InterPro" id="IPR036942">
    <property type="entry name" value="Beta-barrel_TonB_sf"/>
</dbReference>
<dbReference type="PANTHER" id="PTHR40980">
    <property type="entry name" value="PLUG DOMAIN-CONTAINING PROTEIN"/>
    <property type="match status" value="1"/>
</dbReference>
<evidence type="ECO:0000256" key="1">
    <source>
        <dbReference type="ARBA" id="ARBA00004442"/>
    </source>
</evidence>
<keyword evidence="10" id="KW-1185">Reference proteome</keyword>
<evidence type="ECO:0000313" key="10">
    <source>
        <dbReference type="Proteomes" id="UP000199391"/>
    </source>
</evidence>
<keyword evidence="3 5" id="KW-0472">Membrane</keyword>
<feature type="signal peptide" evidence="6">
    <location>
        <begin position="1"/>
        <end position="35"/>
    </location>
</feature>
<dbReference type="InterPro" id="IPR012910">
    <property type="entry name" value="Plug_dom"/>
</dbReference>
<reference evidence="10" key="1">
    <citation type="submission" date="2016-10" db="EMBL/GenBank/DDBJ databases">
        <authorList>
            <person name="Varghese N."/>
            <person name="Submissions S."/>
        </authorList>
    </citation>
    <scope>NUCLEOTIDE SEQUENCE [LARGE SCALE GENOMIC DNA]</scope>
    <source>
        <strain evidence="10">CGMCC 1.11014</strain>
    </source>
</reference>
<dbReference type="GO" id="GO:0009279">
    <property type="term" value="C:cell outer membrane"/>
    <property type="evidence" value="ECO:0007669"/>
    <property type="project" value="UniProtKB-SubCell"/>
</dbReference>
<name>A0A1I7LVN2_9BURK</name>
<proteinExistence type="inferred from homology"/>
<feature type="chain" id="PRO_5011757346" evidence="6">
    <location>
        <begin position="36"/>
        <end position="1056"/>
    </location>
</feature>
<keyword evidence="6" id="KW-0732">Signal</keyword>
<dbReference type="InterPro" id="IPR037066">
    <property type="entry name" value="Plug_dom_sf"/>
</dbReference>
<dbReference type="Proteomes" id="UP000199391">
    <property type="component" value="Unassembled WGS sequence"/>
</dbReference>
<dbReference type="SUPFAM" id="SSF56935">
    <property type="entry name" value="Porins"/>
    <property type="match status" value="1"/>
</dbReference>
<evidence type="ECO:0000313" key="9">
    <source>
        <dbReference type="EMBL" id="SFV13764.1"/>
    </source>
</evidence>
<evidence type="ECO:0000259" key="7">
    <source>
        <dbReference type="Pfam" id="PF00593"/>
    </source>
</evidence>
<dbReference type="Pfam" id="PF07715">
    <property type="entry name" value="Plug"/>
    <property type="match status" value="1"/>
</dbReference>
<keyword evidence="9" id="KW-0675">Receptor</keyword>
<evidence type="ECO:0000256" key="2">
    <source>
        <dbReference type="ARBA" id="ARBA00009810"/>
    </source>
</evidence>
<dbReference type="Pfam" id="PF00593">
    <property type="entry name" value="TonB_dep_Rec_b-barrel"/>
    <property type="match status" value="1"/>
</dbReference>
<evidence type="ECO:0000256" key="4">
    <source>
        <dbReference type="ARBA" id="ARBA00023237"/>
    </source>
</evidence>
<dbReference type="Gene3D" id="2.170.130.10">
    <property type="entry name" value="TonB-dependent receptor, plug domain"/>
    <property type="match status" value="1"/>
</dbReference>
<feature type="domain" description="TonB-dependent receptor plug" evidence="8">
    <location>
        <begin position="73"/>
        <end position="171"/>
    </location>
</feature>
<accession>A0A1I7LVN2</accession>
<comment type="subcellular location">
    <subcellularLocation>
        <location evidence="1 5">Cell outer membrane</location>
    </subcellularLocation>
</comment>
<keyword evidence="5" id="KW-0798">TonB box</keyword>